<keyword evidence="5 7" id="KW-1133">Transmembrane helix</keyword>
<keyword evidence="4 7" id="KW-0812">Transmembrane</keyword>
<dbReference type="InterPro" id="IPR007341">
    <property type="entry name" value="Transgly_assoc"/>
</dbReference>
<evidence type="ECO:0000256" key="1">
    <source>
        <dbReference type="ARBA" id="ARBA00004651"/>
    </source>
</evidence>
<reference evidence="8 9" key="1">
    <citation type="submission" date="2017-06" db="EMBL/GenBank/DDBJ databases">
        <authorList>
            <person name="Kim H.J."/>
            <person name="Triplett B.A."/>
        </authorList>
    </citation>
    <scope>NUCLEOTIDE SEQUENCE [LARGE SCALE GENOMIC DNA]</scope>
    <source>
        <strain evidence="8 9">DSM 29150</strain>
    </source>
</reference>
<comment type="subcellular location">
    <subcellularLocation>
        <location evidence="1">Cell membrane</location>
        <topology evidence="1">Multi-pass membrane protein</topology>
    </subcellularLocation>
</comment>
<proteinExistence type="inferred from homology"/>
<dbReference type="Pfam" id="PF04226">
    <property type="entry name" value="Transgly_assoc"/>
    <property type="match status" value="1"/>
</dbReference>
<dbReference type="PANTHER" id="PTHR33884">
    <property type="entry name" value="UPF0410 PROTEIN YMGE"/>
    <property type="match status" value="1"/>
</dbReference>
<dbReference type="PANTHER" id="PTHR33884:SF3">
    <property type="entry name" value="UPF0410 PROTEIN YMGE"/>
    <property type="match status" value="1"/>
</dbReference>
<dbReference type="GO" id="GO:0005886">
    <property type="term" value="C:plasma membrane"/>
    <property type="evidence" value="ECO:0007669"/>
    <property type="project" value="UniProtKB-SubCell"/>
</dbReference>
<evidence type="ECO:0000256" key="2">
    <source>
        <dbReference type="ARBA" id="ARBA00011006"/>
    </source>
</evidence>
<keyword evidence="9" id="KW-1185">Reference proteome</keyword>
<comment type="similarity">
    <text evidence="2">Belongs to the UPF0410 family.</text>
</comment>
<keyword evidence="3" id="KW-1003">Cell membrane</keyword>
<evidence type="ECO:0000313" key="9">
    <source>
        <dbReference type="Proteomes" id="UP000198384"/>
    </source>
</evidence>
<sequence>MIYSIIIGGIAGWLAGTIMKGGGYGIIKNILLGIIGGLVGSWIFGFLGIVILNGTFGDLLEGVIGAVVILAIAGAIKKK</sequence>
<evidence type="ECO:0000256" key="7">
    <source>
        <dbReference type="SAM" id="Phobius"/>
    </source>
</evidence>
<feature type="transmembrane region" description="Helical" evidence="7">
    <location>
        <begin position="30"/>
        <end position="53"/>
    </location>
</feature>
<evidence type="ECO:0000256" key="4">
    <source>
        <dbReference type="ARBA" id="ARBA00022692"/>
    </source>
</evidence>
<organism evidence="8 9">
    <name type="scientific">Lutibacter agarilyticus</name>
    <dbReference type="NCBI Taxonomy" id="1109740"/>
    <lineage>
        <taxon>Bacteria</taxon>
        <taxon>Pseudomonadati</taxon>
        <taxon>Bacteroidota</taxon>
        <taxon>Flavobacteriia</taxon>
        <taxon>Flavobacteriales</taxon>
        <taxon>Flavobacteriaceae</taxon>
        <taxon>Lutibacter</taxon>
    </lineage>
</organism>
<keyword evidence="6 7" id="KW-0472">Membrane</keyword>
<evidence type="ECO:0000313" key="8">
    <source>
        <dbReference type="EMBL" id="SNR41128.1"/>
    </source>
</evidence>
<protein>
    <submittedName>
        <fullName evidence="8">Uncharacterized membrane protein YeaQ/YmgE, transglycosylase-associated protein family</fullName>
    </submittedName>
</protein>
<dbReference type="EMBL" id="FZNT01000002">
    <property type="protein sequence ID" value="SNR41128.1"/>
    <property type="molecule type" value="Genomic_DNA"/>
</dbReference>
<feature type="transmembrane region" description="Helical" evidence="7">
    <location>
        <begin position="59"/>
        <end position="76"/>
    </location>
</feature>
<evidence type="ECO:0000256" key="6">
    <source>
        <dbReference type="ARBA" id="ARBA00023136"/>
    </source>
</evidence>
<gene>
    <name evidence="8" type="ORF">SAMN06265371_102396</name>
</gene>
<accession>A0A238W3Q4</accession>
<dbReference type="AlphaFoldDB" id="A0A238W3Q4"/>
<evidence type="ECO:0000256" key="5">
    <source>
        <dbReference type="ARBA" id="ARBA00022989"/>
    </source>
</evidence>
<dbReference type="Proteomes" id="UP000198384">
    <property type="component" value="Unassembled WGS sequence"/>
</dbReference>
<evidence type="ECO:0000256" key="3">
    <source>
        <dbReference type="ARBA" id="ARBA00022475"/>
    </source>
</evidence>
<name>A0A238W3Q4_9FLAO</name>
<dbReference type="RefSeq" id="WP_089380576.1">
    <property type="nucleotide sequence ID" value="NZ_FZNT01000002.1"/>
</dbReference>